<dbReference type="Proteomes" id="UP000560081">
    <property type="component" value="Unassembled WGS sequence"/>
</dbReference>
<dbReference type="EMBL" id="JACHMC010000001">
    <property type="protein sequence ID" value="MBB4883336.1"/>
    <property type="molecule type" value="Genomic_DNA"/>
</dbReference>
<comment type="subcellular location">
    <subcellularLocation>
        <location evidence="1">Golgi apparatus membrane</location>
        <topology evidence="1">Peripheral membrane protein</topology>
        <orientation evidence="1">Cytoplasmic side</orientation>
    </subcellularLocation>
</comment>
<keyword evidence="2" id="KW-0333">Golgi apparatus</keyword>
<gene>
    <name evidence="5" type="ORF">BJ976_001687</name>
</gene>
<dbReference type="Pfam" id="PF05719">
    <property type="entry name" value="GPP34"/>
    <property type="match status" value="1"/>
</dbReference>
<organism evidence="5 6">
    <name type="scientific">Micrococcus flavus</name>
    <dbReference type="NCBI Taxonomy" id="384602"/>
    <lineage>
        <taxon>Bacteria</taxon>
        <taxon>Bacillati</taxon>
        <taxon>Actinomycetota</taxon>
        <taxon>Actinomycetes</taxon>
        <taxon>Micrococcales</taxon>
        <taxon>Micrococcaceae</taxon>
        <taxon>Micrococcus</taxon>
    </lineage>
</organism>
<keyword evidence="3" id="KW-0446">Lipid-binding</keyword>
<dbReference type="InterPro" id="IPR038261">
    <property type="entry name" value="GPP34-like_sf"/>
</dbReference>
<dbReference type="Gene3D" id="1.10.3630.10">
    <property type="entry name" value="yeast vps74-n-term truncation variant domain like"/>
    <property type="match status" value="1"/>
</dbReference>
<dbReference type="GO" id="GO:0005737">
    <property type="term" value="C:cytoplasm"/>
    <property type="evidence" value="ECO:0007669"/>
    <property type="project" value="UniProtKB-ARBA"/>
</dbReference>
<accession>A0A4Y8X2N7</accession>
<evidence type="ECO:0000256" key="2">
    <source>
        <dbReference type="ARBA" id="ARBA00023034"/>
    </source>
</evidence>
<evidence type="ECO:0000256" key="1">
    <source>
        <dbReference type="ARBA" id="ARBA00004255"/>
    </source>
</evidence>
<evidence type="ECO:0000256" key="3">
    <source>
        <dbReference type="ARBA" id="ARBA00023121"/>
    </source>
</evidence>
<comment type="caution">
    <text evidence="5">The sequence shown here is derived from an EMBL/GenBank/DDBJ whole genome shotgun (WGS) entry which is preliminary data.</text>
</comment>
<keyword evidence="6" id="KW-1185">Reference proteome</keyword>
<proteinExistence type="predicted"/>
<name>A0A4Y8X2N7_9MICC</name>
<dbReference type="RefSeq" id="WP_135028936.1">
    <property type="nucleotide sequence ID" value="NZ_BMLA01000002.1"/>
</dbReference>
<evidence type="ECO:0000256" key="4">
    <source>
        <dbReference type="ARBA" id="ARBA00023136"/>
    </source>
</evidence>
<dbReference type="AlphaFoldDB" id="A0A4Y8X2N7"/>
<dbReference type="InterPro" id="IPR008628">
    <property type="entry name" value="GPP34-like"/>
</dbReference>
<dbReference type="GO" id="GO:0070273">
    <property type="term" value="F:phosphatidylinositol-4-phosphate binding"/>
    <property type="evidence" value="ECO:0007669"/>
    <property type="project" value="InterPro"/>
</dbReference>
<keyword evidence="4" id="KW-0472">Membrane</keyword>
<reference evidence="5 6" key="1">
    <citation type="submission" date="2020-08" db="EMBL/GenBank/DDBJ databases">
        <title>Sequencing the genomes of 1000 actinobacteria strains.</title>
        <authorList>
            <person name="Klenk H.-P."/>
        </authorList>
    </citation>
    <scope>NUCLEOTIDE SEQUENCE [LARGE SCALE GENOMIC DNA]</scope>
    <source>
        <strain evidence="5 6">DSM 19079</strain>
    </source>
</reference>
<dbReference type="OrthoDB" id="4962633at2"/>
<evidence type="ECO:0000313" key="6">
    <source>
        <dbReference type="Proteomes" id="UP000560081"/>
    </source>
</evidence>
<protein>
    <submittedName>
        <fullName evidence="5">Uncharacterized protein</fullName>
    </submittedName>
</protein>
<dbReference type="GO" id="GO:0012505">
    <property type="term" value="C:endomembrane system"/>
    <property type="evidence" value="ECO:0007669"/>
    <property type="project" value="UniProtKB-ARBA"/>
</dbReference>
<evidence type="ECO:0000313" key="5">
    <source>
        <dbReference type="EMBL" id="MBB4883336.1"/>
    </source>
</evidence>
<sequence>MLTAEKLHLVLTAEDGRPLVPTHHSTALAAAALADLRRAGVVALEEDAGVDRARVTVVSAGTTDHPVLDALLPEADALSGKKVAAVVGKGRPRARKPVVAHLTETGELEEHKALLNTRHVPTSPTTRQEILDRLSRALTEGGDPSDEDLLILGVLHHLNVARHLLPQAREQEASRREFTRRLERLTRDDLLVRSVGRAVGLTSATAAATAAQHS</sequence>